<gene>
    <name evidence="2" type="ORF">L596_020151</name>
</gene>
<reference evidence="2 3" key="2">
    <citation type="journal article" date="2019" name="G3 (Bethesda)">
        <title>Hybrid Assembly of the Genome of the Entomopathogenic Nematode Steinernema carpocapsae Identifies the X-Chromosome.</title>
        <authorList>
            <person name="Serra L."/>
            <person name="Macchietto M."/>
            <person name="Macias-Munoz A."/>
            <person name="McGill C.J."/>
            <person name="Rodriguez I.M."/>
            <person name="Rodriguez B."/>
            <person name="Murad R."/>
            <person name="Mortazavi A."/>
        </authorList>
    </citation>
    <scope>NUCLEOTIDE SEQUENCE [LARGE SCALE GENOMIC DNA]</scope>
    <source>
        <strain evidence="2 3">ALL</strain>
    </source>
</reference>
<name>A0A4V6A0U5_STECR</name>
<protein>
    <submittedName>
        <fullName evidence="2">Uncharacterized protein</fullName>
    </submittedName>
</protein>
<reference evidence="2 3" key="1">
    <citation type="journal article" date="2015" name="Genome Biol.">
        <title>Comparative genomics of Steinernema reveals deeply conserved gene regulatory networks.</title>
        <authorList>
            <person name="Dillman A.R."/>
            <person name="Macchietto M."/>
            <person name="Porter C.F."/>
            <person name="Rogers A."/>
            <person name="Williams B."/>
            <person name="Antoshechkin I."/>
            <person name="Lee M.M."/>
            <person name="Goodwin Z."/>
            <person name="Lu X."/>
            <person name="Lewis E.E."/>
            <person name="Goodrich-Blair H."/>
            <person name="Stock S.P."/>
            <person name="Adams B.J."/>
            <person name="Sternberg P.W."/>
            <person name="Mortazavi A."/>
        </authorList>
    </citation>
    <scope>NUCLEOTIDE SEQUENCE [LARGE SCALE GENOMIC DNA]</scope>
    <source>
        <strain evidence="2 3">ALL</strain>
    </source>
</reference>
<keyword evidence="1" id="KW-0812">Transmembrane</keyword>
<evidence type="ECO:0000313" key="3">
    <source>
        <dbReference type="Proteomes" id="UP000298663"/>
    </source>
</evidence>
<evidence type="ECO:0000313" key="2">
    <source>
        <dbReference type="EMBL" id="TKR72745.1"/>
    </source>
</evidence>
<feature type="transmembrane region" description="Helical" evidence="1">
    <location>
        <begin position="33"/>
        <end position="55"/>
    </location>
</feature>
<dbReference type="AlphaFoldDB" id="A0A4V6A0U5"/>
<organism evidence="2 3">
    <name type="scientific">Steinernema carpocapsae</name>
    <name type="common">Entomopathogenic nematode</name>
    <dbReference type="NCBI Taxonomy" id="34508"/>
    <lineage>
        <taxon>Eukaryota</taxon>
        <taxon>Metazoa</taxon>
        <taxon>Ecdysozoa</taxon>
        <taxon>Nematoda</taxon>
        <taxon>Chromadorea</taxon>
        <taxon>Rhabditida</taxon>
        <taxon>Tylenchina</taxon>
        <taxon>Panagrolaimomorpha</taxon>
        <taxon>Strongyloidoidea</taxon>
        <taxon>Steinernematidae</taxon>
        <taxon>Steinernema</taxon>
    </lineage>
</organism>
<sequence>MFILTPPVAYIGCNYISFVNYESYNYSSTSSGLAPIGFVCCYSSSYGTVATILILKIRRISTKSDGQISGATIKLVNTVLKNFIISTGNVNLCIFNFYLCSFIISTLPSDAVLVNFYLIGRQLKECFIPPGSGETVYVPKAFTMESPEELVLDAIKKVFKETDIGCSNEELRVAVSNYFNYALKDARAMVAYLLDTSDKNARDLYKKIFSFHASSDGKKIGITGFKNDGDDMNVGIRHDSLTASTLTFEAPFSGNENPPLLFPLPDDNDPALFRSVAFAAKVMDCITRRKMEKVSNELCSDVKVSAATLVAAETLTSEQSSLLTFSIFLLSLNNSSCQVARSKSSGGDFDVGTELIAHFLKFVNIFDINDGPHTTNHAESYHSSQRHYFRAPNMPLENSNCGKRNDTVFTAQLQNRNLEITLGGPHAVMTFKLTLASL</sequence>
<dbReference type="EMBL" id="AZBU02000006">
    <property type="protein sequence ID" value="TKR72745.1"/>
    <property type="molecule type" value="Genomic_DNA"/>
</dbReference>
<evidence type="ECO:0000256" key="1">
    <source>
        <dbReference type="SAM" id="Phobius"/>
    </source>
</evidence>
<dbReference type="Proteomes" id="UP000298663">
    <property type="component" value="Unassembled WGS sequence"/>
</dbReference>
<keyword evidence="1" id="KW-1133">Transmembrane helix</keyword>
<proteinExistence type="predicted"/>
<comment type="caution">
    <text evidence="2">The sequence shown here is derived from an EMBL/GenBank/DDBJ whole genome shotgun (WGS) entry which is preliminary data.</text>
</comment>
<accession>A0A4V6A0U5</accession>
<keyword evidence="1" id="KW-0472">Membrane</keyword>
<keyword evidence="3" id="KW-1185">Reference proteome</keyword>